<dbReference type="EMBL" id="VLLE01000004">
    <property type="protein sequence ID" value="TWI81448.1"/>
    <property type="molecule type" value="Genomic_DNA"/>
</dbReference>
<dbReference type="AlphaFoldDB" id="A0A562SJW0"/>
<dbReference type="OrthoDB" id="673184at2"/>
<proteinExistence type="predicted"/>
<gene>
    <name evidence="1" type="ORF">IQ13_2466</name>
</gene>
<keyword evidence="2" id="KW-1185">Reference proteome</keyword>
<comment type="caution">
    <text evidence="1">The sequence shown here is derived from an EMBL/GenBank/DDBJ whole genome shotgun (WGS) entry which is preliminary data.</text>
</comment>
<accession>A0A562SJW0</accession>
<name>A0A562SJW0_9BACT</name>
<reference evidence="1 2" key="1">
    <citation type="journal article" date="2015" name="Stand. Genomic Sci.">
        <title>Genomic Encyclopedia of Bacterial and Archaeal Type Strains, Phase III: the genomes of soil and plant-associated and newly described type strains.</title>
        <authorList>
            <person name="Whitman W.B."/>
            <person name="Woyke T."/>
            <person name="Klenk H.P."/>
            <person name="Zhou Y."/>
            <person name="Lilburn T.G."/>
            <person name="Beck B.J."/>
            <person name="De Vos P."/>
            <person name="Vandamme P."/>
            <person name="Eisen J.A."/>
            <person name="Garrity G."/>
            <person name="Hugenholtz P."/>
            <person name="Kyrpides N.C."/>
        </authorList>
    </citation>
    <scope>NUCLEOTIDE SEQUENCE [LARGE SCALE GENOMIC DNA]</scope>
    <source>
        <strain evidence="1 2">CGMCC 1.7271</strain>
    </source>
</reference>
<dbReference type="RefSeq" id="WP_144886646.1">
    <property type="nucleotide sequence ID" value="NZ_VLLE01000004.1"/>
</dbReference>
<dbReference type="Proteomes" id="UP000316167">
    <property type="component" value="Unassembled WGS sequence"/>
</dbReference>
<protein>
    <submittedName>
        <fullName evidence="1">Uncharacterized protein</fullName>
    </submittedName>
</protein>
<evidence type="ECO:0000313" key="2">
    <source>
        <dbReference type="Proteomes" id="UP000316167"/>
    </source>
</evidence>
<organism evidence="1 2">
    <name type="scientific">Lacibacter cauensis</name>
    <dbReference type="NCBI Taxonomy" id="510947"/>
    <lineage>
        <taxon>Bacteria</taxon>
        <taxon>Pseudomonadati</taxon>
        <taxon>Bacteroidota</taxon>
        <taxon>Chitinophagia</taxon>
        <taxon>Chitinophagales</taxon>
        <taxon>Chitinophagaceae</taxon>
        <taxon>Lacibacter</taxon>
    </lineage>
</organism>
<sequence>MLWRLFARRMNDAGALFNGHYMDVKVFYVTRFDRMPCVSFIGELDVTKAFAYVNEQYRSEIVNVYQHSYFDHTEQKMFFNNTVFVLTDNRMIELAGNYVQVLHTDRQYNWANGLLEALKVFRAEPEPVVAEQTRTVIGFARQETLN</sequence>
<evidence type="ECO:0000313" key="1">
    <source>
        <dbReference type="EMBL" id="TWI81448.1"/>
    </source>
</evidence>